<feature type="compositionally biased region" description="Basic and acidic residues" evidence="8">
    <location>
        <begin position="452"/>
        <end position="467"/>
    </location>
</feature>
<evidence type="ECO:0000256" key="9">
    <source>
        <dbReference type="SAM" id="Phobius"/>
    </source>
</evidence>
<reference evidence="12" key="1">
    <citation type="journal article" date="2019" name="Int. J. Syst. Evol. Microbiol.">
        <title>The Global Catalogue of Microorganisms (GCM) 10K type strain sequencing project: providing services to taxonomists for standard genome sequencing and annotation.</title>
        <authorList>
            <consortium name="The Broad Institute Genomics Platform"/>
            <consortium name="The Broad Institute Genome Sequencing Center for Infectious Disease"/>
            <person name="Wu L."/>
            <person name="Ma J."/>
        </authorList>
    </citation>
    <scope>NUCLEOTIDE SEQUENCE [LARGE SCALE GENOMIC DNA]</scope>
    <source>
        <strain evidence="12">JCM 4602</strain>
    </source>
</reference>
<feature type="transmembrane region" description="Helical" evidence="9">
    <location>
        <begin position="45"/>
        <end position="61"/>
    </location>
</feature>
<dbReference type="PANTHER" id="PTHR32507:SF8">
    <property type="entry name" value="CNH1P"/>
    <property type="match status" value="1"/>
</dbReference>
<organism evidence="11 12">
    <name type="scientific">Streptomyces rubiginosohelvolus</name>
    <dbReference type="NCBI Taxonomy" id="67362"/>
    <lineage>
        <taxon>Bacteria</taxon>
        <taxon>Bacillati</taxon>
        <taxon>Actinomycetota</taxon>
        <taxon>Actinomycetes</taxon>
        <taxon>Kitasatosporales</taxon>
        <taxon>Streptomycetaceae</taxon>
        <taxon>Streptomyces</taxon>
    </lineage>
</organism>
<keyword evidence="12" id="KW-1185">Reference proteome</keyword>
<dbReference type="Pfam" id="PF00999">
    <property type="entry name" value="Na_H_Exchanger"/>
    <property type="match status" value="1"/>
</dbReference>
<feature type="transmembrane region" description="Helical" evidence="9">
    <location>
        <begin position="133"/>
        <end position="156"/>
    </location>
</feature>
<comment type="subcellular location">
    <subcellularLocation>
        <location evidence="1">Cell membrane</location>
        <topology evidence="1">Multi-pass membrane protein</topology>
    </subcellularLocation>
</comment>
<keyword evidence="4 9" id="KW-0812">Transmembrane</keyword>
<accession>A0ABQ3BZM3</accession>
<feature type="region of interest" description="Disordered" evidence="8">
    <location>
        <begin position="1"/>
        <end position="35"/>
    </location>
</feature>
<keyword evidence="7 9" id="KW-0472">Membrane</keyword>
<evidence type="ECO:0000313" key="12">
    <source>
        <dbReference type="Proteomes" id="UP000624183"/>
    </source>
</evidence>
<sequence>MNTCTGVHGARDLAGPRTRNSSVPGAGPADTTRKVNPDVHLSTEGAVYSCLGIGALLAAALPRLLSRLPVSVPIVFLAAGMVLHLTPLPLPAFDPVADRIWVHHLTELCVIVSLMGAGLAINRPFGWRSWAATWRLLGLAMPLTIGATALAAWALLDWPVSVALLVAAVLAPTDPVLASEVRVGEPSAEKEDEDEVRFALTSEAGLNDGLAFPFVLAALALAAAGNSWTGGWMVHWVWSDVLIRIAVGVTAGLAIGFLLGRLLFRSRAKPLRLAEQGEGFVALAATFLAYGLTEALHGYGFLAVFVTACALRRAEHSHGYHRVMHSFVEQIERLLMALLLFAVGAYVASGGLAALTWKGAAVGVLLHLLIRPASGWLAQLRGPGRPNERAAIACFGIRGIGSLFYLAYACGEGEFGVYEEEMWAVVVFAVLTSVVVHGVAAAPVTSYLDRRSARDPLRERPGHERVPGRGGGTHQRAEVRPGPGGPEAVGPGGSAPVRGRAGRHETPQGPDRR</sequence>
<comment type="caution">
    <text evidence="11">The sequence shown here is derived from an EMBL/GenBank/DDBJ whole genome shotgun (WGS) entry which is preliminary data.</text>
</comment>
<evidence type="ECO:0000256" key="8">
    <source>
        <dbReference type="SAM" id="MobiDB-lite"/>
    </source>
</evidence>
<dbReference type="InterPro" id="IPR006153">
    <property type="entry name" value="Cation/H_exchanger_TM"/>
</dbReference>
<evidence type="ECO:0000256" key="6">
    <source>
        <dbReference type="ARBA" id="ARBA00023065"/>
    </source>
</evidence>
<feature type="domain" description="Cation/H+ exchanger transmembrane" evidence="10">
    <location>
        <begin position="56"/>
        <end position="445"/>
    </location>
</feature>
<keyword evidence="5 9" id="KW-1133">Transmembrane helix</keyword>
<evidence type="ECO:0000256" key="2">
    <source>
        <dbReference type="ARBA" id="ARBA00022448"/>
    </source>
</evidence>
<evidence type="ECO:0000256" key="4">
    <source>
        <dbReference type="ARBA" id="ARBA00022692"/>
    </source>
</evidence>
<evidence type="ECO:0000256" key="3">
    <source>
        <dbReference type="ARBA" id="ARBA00022449"/>
    </source>
</evidence>
<feature type="region of interest" description="Disordered" evidence="8">
    <location>
        <begin position="452"/>
        <end position="513"/>
    </location>
</feature>
<keyword evidence="2" id="KW-0813">Transport</keyword>
<dbReference type="Proteomes" id="UP000624183">
    <property type="component" value="Unassembled WGS sequence"/>
</dbReference>
<feature type="transmembrane region" description="Helical" evidence="9">
    <location>
        <begin position="423"/>
        <end position="448"/>
    </location>
</feature>
<gene>
    <name evidence="11" type="ORF">GCM10010328_40570</name>
</gene>
<evidence type="ECO:0000256" key="7">
    <source>
        <dbReference type="ARBA" id="ARBA00023136"/>
    </source>
</evidence>
<feature type="compositionally biased region" description="Basic and acidic residues" evidence="8">
    <location>
        <begin position="502"/>
        <end position="513"/>
    </location>
</feature>
<evidence type="ECO:0000256" key="1">
    <source>
        <dbReference type="ARBA" id="ARBA00004651"/>
    </source>
</evidence>
<feature type="transmembrane region" description="Helical" evidence="9">
    <location>
        <begin position="68"/>
        <end position="88"/>
    </location>
</feature>
<name>A0ABQ3BZM3_9ACTN</name>
<proteinExistence type="predicted"/>
<protein>
    <submittedName>
        <fullName evidence="11">Cation transporter</fullName>
    </submittedName>
</protein>
<feature type="transmembrane region" description="Helical" evidence="9">
    <location>
        <begin position="210"/>
        <end position="229"/>
    </location>
</feature>
<keyword evidence="6" id="KW-0406">Ion transport</keyword>
<evidence type="ECO:0000313" key="11">
    <source>
        <dbReference type="EMBL" id="GGZ61802.1"/>
    </source>
</evidence>
<feature type="transmembrane region" description="Helical" evidence="9">
    <location>
        <begin position="100"/>
        <end position="121"/>
    </location>
</feature>
<evidence type="ECO:0000259" key="10">
    <source>
        <dbReference type="Pfam" id="PF00999"/>
    </source>
</evidence>
<keyword evidence="3" id="KW-0050">Antiport</keyword>
<feature type="transmembrane region" description="Helical" evidence="9">
    <location>
        <begin position="334"/>
        <end position="354"/>
    </location>
</feature>
<dbReference type="EMBL" id="BMUW01000007">
    <property type="protein sequence ID" value="GGZ61802.1"/>
    <property type="molecule type" value="Genomic_DNA"/>
</dbReference>
<dbReference type="PANTHER" id="PTHR32507">
    <property type="entry name" value="NA(+)/H(+) ANTIPORTER 1"/>
    <property type="match status" value="1"/>
</dbReference>
<evidence type="ECO:0000256" key="5">
    <source>
        <dbReference type="ARBA" id="ARBA00022989"/>
    </source>
</evidence>
<feature type="transmembrane region" description="Helical" evidence="9">
    <location>
        <begin position="241"/>
        <end position="264"/>
    </location>
</feature>